<evidence type="ECO:0000313" key="6">
    <source>
        <dbReference type="Proteomes" id="UP000006437"/>
    </source>
</evidence>
<dbReference type="InterPro" id="IPR029052">
    <property type="entry name" value="Metallo-depent_PP-like"/>
</dbReference>
<sequence length="226" mass="26568">MNIYAIADLHLSSDGSKSMEKFGWTDHENKIWQDWNNKVQDDDIVIIAGDISWALKLDDGLKDLEKIANQKGKKILIKGNHDFWWTSIKKLENFNNNMFFIQNNIYETNDYVFCGTRGWTCPNSEHFSEQDKKLYEREAIRLQTAISLAKSTQKEIILILHYPPTNEKKERSKFVDLIEENNIKTVIYGHLHGSQSFDLSYKEIVNNVHYHLVSCDYLNFKLKKIF</sequence>
<dbReference type="Gene3D" id="3.60.21.10">
    <property type="match status" value="1"/>
</dbReference>
<reference evidence="2 6" key="1">
    <citation type="submission" date="2011-08" db="EMBL/GenBank/DDBJ databases">
        <title>The Genome Sequence of Eubacteriaceae bacterium ACC19a.</title>
        <authorList>
            <consortium name="The Broad Institute Genome Sequencing Platform"/>
            <person name="Earl A."/>
            <person name="Ward D."/>
            <person name="Feldgarden M."/>
            <person name="Gevers D."/>
            <person name="Sizova M."/>
            <person name="Hazen A."/>
            <person name="Epstein S."/>
            <person name="Young S.K."/>
            <person name="Zeng Q."/>
            <person name="Gargeya S."/>
            <person name="Fitzgerald M."/>
            <person name="Haas B."/>
            <person name="Abouelleil A."/>
            <person name="Alvarado L."/>
            <person name="Arachchi H.M."/>
            <person name="Berlin A."/>
            <person name="Brown A."/>
            <person name="Chapman S.B."/>
            <person name="Chen Z."/>
            <person name="Dunbar C."/>
            <person name="Freedman E."/>
            <person name="Gearin G."/>
            <person name="Gellesch M."/>
            <person name="Goldberg J."/>
            <person name="Griggs A."/>
            <person name="Gujja S."/>
            <person name="Heiman D."/>
            <person name="Howarth C."/>
            <person name="Larson L."/>
            <person name="Lui A."/>
            <person name="MacDonald P.J.P."/>
            <person name="Montmayeur A."/>
            <person name="Murphy C."/>
            <person name="Neiman D."/>
            <person name="Pearson M."/>
            <person name="Priest M."/>
            <person name="Roberts A."/>
            <person name="Saif S."/>
            <person name="Shea T."/>
            <person name="Shenoy N."/>
            <person name="Sisk P."/>
            <person name="Stolte C."/>
            <person name="Sykes S."/>
            <person name="Wortman J."/>
            <person name="Nusbaum C."/>
            <person name="Birren B."/>
        </authorList>
    </citation>
    <scope>NUCLEOTIDE SEQUENCE [LARGE SCALE GENOMIC DNA]</scope>
    <source>
        <strain evidence="2 6">ACC19a</strain>
    </source>
</reference>
<dbReference type="PIRSF" id="PIRSF033094">
    <property type="entry name" value="Pesterase_CT488"/>
    <property type="match status" value="1"/>
</dbReference>
<dbReference type="EMBL" id="AFZG01000038">
    <property type="protein sequence ID" value="EHL18858.1"/>
    <property type="molecule type" value="Genomic_DNA"/>
</dbReference>
<proteinExistence type="predicted"/>
<dbReference type="PATRIC" id="fig|796937.3.peg.305"/>
<name>G9XDX5_9FIRM</name>
<reference evidence="4 5" key="2">
    <citation type="submission" date="2011-08" db="EMBL/GenBank/DDBJ databases">
        <title>The Genome Sequence of Eubacteriaceae bacterium CM5.</title>
        <authorList>
            <consortium name="The Broad Institute Genome Sequencing Platform"/>
            <person name="Earl A."/>
            <person name="Ward D."/>
            <person name="Feldgarden M."/>
            <person name="Gevers D."/>
            <person name="Sizova M."/>
            <person name="Hazen A."/>
            <person name="Epstein S."/>
            <person name="Young S.K."/>
            <person name="Zeng Q."/>
            <person name="Gargeya S."/>
            <person name="Fitzgerald M."/>
            <person name="Haas B."/>
            <person name="Abouelleil A."/>
            <person name="Alvarado L."/>
            <person name="Arachchi H.M."/>
            <person name="Berlin A."/>
            <person name="Brown A."/>
            <person name="Chapman S.B."/>
            <person name="Chen Z."/>
            <person name="Dunbar C."/>
            <person name="Freedman E."/>
            <person name="Gearin G."/>
            <person name="Gellesch M."/>
            <person name="Goldberg J."/>
            <person name="Griggs A."/>
            <person name="Gujja S."/>
            <person name="Heiman D."/>
            <person name="Howarth C."/>
            <person name="Larson L."/>
            <person name="Lui A."/>
            <person name="MacDonald P.J.P."/>
            <person name="Montmayeur A."/>
            <person name="Murphy C."/>
            <person name="Neiman D."/>
            <person name="Pearson M."/>
            <person name="Priest M."/>
            <person name="Roberts A."/>
            <person name="Saif S."/>
            <person name="Shea T."/>
            <person name="Shenoy N."/>
            <person name="Sisk P."/>
            <person name="Stolte C."/>
            <person name="Sykes S."/>
            <person name="Wortman J."/>
            <person name="Nusbaum C."/>
            <person name="Birren B."/>
        </authorList>
    </citation>
    <scope>NUCLEOTIDE SEQUENCE [LARGE SCALE GENOMIC DNA]</scope>
    <source>
        <strain evidence="4 5">CM5</strain>
    </source>
</reference>
<accession>G9WY62</accession>
<dbReference type="STRING" id="796937.HMPREF9630_00406"/>
<accession>G9XDX5</accession>
<dbReference type="RefSeq" id="WP_009525348.1">
    <property type="nucleotide sequence ID" value="NZ_JH414551.1"/>
</dbReference>
<dbReference type="Proteomes" id="UP000006437">
    <property type="component" value="Unassembled WGS sequence"/>
</dbReference>
<dbReference type="SUPFAM" id="SSF56300">
    <property type="entry name" value="Metallo-dependent phosphatases"/>
    <property type="match status" value="1"/>
</dbReference>
<dbReference type="InterPro" id="IPR004843">
    <property type="entry name" value="Calcineurin-like_PHP"/>
</dbReference>
<feature type="domain" description="Calcineurin-like phosphoesterase" evidence="1">
    <location>
        <begin position="1"/>
        <end position="193"/>
    </location>
</feature>
<gene>
    <name evidence="4" type="ORF">HMPREF9628_01998</name>
    <name evidence="2" type="ORF">HMPREF9629_01113</name>
    <name evidence="3" type="ORF">HMPREF9630_00406</name>
</gene>
<dbReference type="InterPro" id="IPR014578">
    <property type="entry name" value="Pesterase_CT488"/>
</dbReference>
<evidence type="ECO:0000259" key="1">
    <source>
        <dbReference type="Pfam" id="PF00149"/>
    </source>
</evidence>
<evidence type="ECO:0000313" key="2">
    <source>
        <dbReference type="EMBL" id="EHL16566.1"/>
    </source>
</evidence>
<dbReference type="OrthoDB" id="8610138at2"/>
<protein>
    <recommendedName>
        <fullName evidence="1">Calcineurin-like phosphoesterase domain-containing protein</fullName>
    </recommendedName>
</protein>
<dbReference type="Proteomes" id="UP000017818">
    <property type="component" value="Unassembled WGS sequence"/>
</dbReference>
<evidence type="ECO:0000313" key="4">
    <source>
        <dbReference type="EMBL" id="EHL18858.1"/>
    </source>
</evidence>
<evidence type="ECO:0000313" key="5">
    <source>
        <dbReference type="Proteomes" id="UP000003379"/>
    </source>
</evidence>
<evidence type="ECO:0000313" key="7">
    <source>
        <dbReference type="Proteomes" id="UP000017818"/>
    </source>
</evidence>
<dbReference type="Proteomes" id="UP000003379">
    <property type="component" value="Unassembled WGS sequence"/>
</dbReference>
<dbReference type="HOGENOM" id="CLU_1183887_0_0_9"/>
<dbReference type="PANTHER" id="PTHR31302:SF22">
    <property type="entry name" value="PHOSPHOESTERASE"/>
    <property type="match status" value="1"/>
</dbReference>
<dbReference type="EMBL" id="AFZE01000002">
    <property type="protein sequence ID" value="EHL16566.1"/>
    <property type="molecule type" value="Genomic_DNA"/>
</dbReference>
<accession>V9HKE5</accession>
<dbReference type="GO" id="GO:0016787">
    <property type="term" value="F:hydrolase activity"/>
    <property type="evidence" value="ECO:0007669"/>
    <property type="project" value="InterPro"/>
</dbReference>
<organism evidence="4 5">
    <name type="scientific">Peptoanaerobacter stomatis</name>
    <dbReference type="NCBI Taxonomy" id="796937"/>
    <lineage>
        <taxon>Bacteria</taxon>
        <taxon>Bacillati</taxon>
        <taxon>Bacillota</taxon>
        <taxon>Clostridia</taxon>
        <taxon>Peptostreptococcales</taxon>
        <taxon>Filifactoraceae</taxon>
        <taxon>Peptoanaerobacter</taxon>
    </lineage>
</organism>
<reference evidence="3 7" key="3">
    <citation type="submission" date="2012-05" db="EMBL/GenBank/DDBJ databases">
        <title>The Genome Sequence of Eubacteriaceae bacterium CM2.</title>
        <authorList>
            <consortium name="The Broad Institute Genome Sequencing Platform"/>
            <person name="Earl A."/>
            <person name="Ward D."/>
            <person name="Feldgarden M."/>
            <person name="Gevers D."/>
            <person name="Sizova M."/>
            <person name="Hazen A."/>
            <person name="Epstein S."/>
            <person name="Walker B."/>
            <person name="Young S.K."/>
            <person name="Zeng Q."/>
            <person name="Gargeya S."/>
            <person name="Fitzgerald M."/>
            <person name="Haas B."/>
            <person name="Abouelleil A."/>
            <person name="Alvarado L."/>
            <person name="Arachchi H.M."/>
            <person name="Berlin A."/>
            <person name="Chapman S.B."/>
            <person name="Goldberg J."/>
            <person name="Griggs A."/>
            <person name="Gujja S."/>
            <person name="Hansen M."/>
            <person name="Howarth C."/>
            <person name="Imamovic A."/>
            <person name="Larimer J."/>
            <person name="McCowen C."/>
            <person name="Montmayeur A."/>
            <person name="Murphy C."/>
            <person name="Neiman D."/>
            <person name="Pearson M."/>
            <person name="Priest M."/>
            <person name="Roberts A."/>
            <person name="Saif S."/>
            <person name="Shea T."/>
            <person name="Sisk P."/>
            <person name="Sykes S."/>
            <person name="Wortman J."/>
            <person name="Nusbaum C."/>
            <person name="Birren B."/>
        </authorList>
    </citation>
    <scope>NUCLEOTIDE SEQUENCE [LARGE SCALE GENOMIC DNA]</scope>
    <source>
        <strain evidence="3 7">CM2</strain>
    </source>
</reference>
<comment type="caution">
    <text evidence="4">The sequence shown here is derived from an EMBL/GenBank/DDBJ whole genome shotgun (WGS) entry which is preliminary data.</text>
</comment>
<dbReference type="InterPro" id="IPR051158">
    <property type="entry name" value="Metallophosphoesterase_sf"/>
</dbReference>
<dbReference type="EMBL" id="AFZF02000004">
    <property type="protein sequence ID" value="EHL17239.1"/>
    <property type="molecule type" value="Genomic_DNA"/>
</dbReference>
<dbReference type="AlphaFoldDB" id="G9XDX5"/>
<dbReference type="PANTHER" id="PTHR31302">
    <property type="entry name" value="TRANSMEMBRANE PROTEIN WITH METALLOPHOSPHOESTERASE DOMAIN-RELATED"/>
    <property type="match status" value="1"/>
</dbReference>
<dbReference type="Pfam" id="PF00149">
    <property type="entry name" value="Metallophos"/>
    <property type="match status" value="1"/>
</dbReference>
<evidence type="ECO:0000313" key="3">
    <source>
        <dbReference type="EMBL" id="EHL17239.1"/>
    </source>
</evidence>